<evidence type="ECO:0000259" key="8">
    <source>
        <dbReference type="Pfam" id="PF17917"/>
    </source>
</evidence>
<dbReference type="Pfam" id="PF17921">
    <property type="entry name" value="Integrase_H2C2"/>
    <property type="match status" value="1"/>
</dbReference>
<dbReference type="GO" id="GO:0003964">
    <property type="term" value="F:RNA-directed DNA polymerase activity"/>
    <property type="evidence" value="ECO:0007669"/>
    <property type="project" value="UniProtKB-KW"/>
</dbReference>
<dbReference type="Proteomes" id="UP000499080">
    <property type="component" value="Unassembled WGS sequence"/>
</dbReference>
<dbReference type="PANTHER" id="PTHR37984">
    <property type="entry name" value="PROTEIN CBG26694"/>
    <property type="match status" value="1"/>
</dbReference>
<keyword evidence="11" id="KW-1185">Reference proteome</keyword>
<evidence type="ECO:0000259" key="9">
    <source>
        <dbReference type="Pfam" id="PF17921"/>
    </source>
</evidence>
<sequence length="245" mass="28750">MKLNSSQKKCSTYDRELLTIFTMIKRFRHLLEGREFVIFQKPLICAFQEKTDICHPRQLRHLDFISQFSTDIRHVPGTQNFVADNLCRIEIDSISQASCLDYKDIASDLFMDDELKHVLQSDSTSLKLRQQYFTSEDIILACDVSTNVPRHFIPKDNSRLVFQHLHDLSHPGVSASTKMITQRFVWPNIIRDIKMWVRSRQPCQRSKIHRHKIAPVDTFALPDVRFSHIRIDFIVPFPPNIIFIV</sequence>
<evidence type="ECO:0000256" key="3">
    <source>
        <dbReference type="ARBA" id="ARBA00022695"/>
    </source>
</evidence>
<keyword evidence="4" id="KW-0540">Nuclease</keyword>
<evidence type="ECO:0000313" key="11">
    <source>
        <dbReference type="Proteomes" id="UP000499080"/>
    </source>
</evidence>
<gene>
    <name evidence="10" type="ORF">AVEN_78952_1</name>
</gene>
<dbReference type="InterPro" id="IPR041373">
    <property type="entry name" value="RT_RNaseH"/>
</dbReference>
<evidence type="ECO:0000313" key="10">
    <source>
        <dbReference type="EMBL" id="GBN77771.1"/>
    </source>
</evidence>
<keyword evidence="6" id="KW-0378">Hydrolase</keyword>
<dbReference type="InterPro" id="IPR041588">
    <property type="entry name" value="Integrase_H2C2"/>
</dbReference>
<protein>
    <recommendedName>
        <fullName evidence="1">RNA-directed DNA polymerase</fullName>
        <ecNumber evidence="1">2.7.7.49</ecNumber>
    </recommendedName>
</protein>
<evidence type="ECO:0000256" key="4">
    <source>
        <dbReference type="ARBA" id="ARBA00022722"/>
    </source>
</evidence>
<keyword evidence="5" id="KW-0255">Endonuclease</keyword>
<keyword evidence="3" id="KW-0548">Nucleotidyltransferase</keyword>
<comment type="caution">
    <text evidence="10">The sequence shown here is derived from an EMBL/GenBank/DDBJ whole genome shotgun (WGS) entry which is preliminary data.</text>
</comment>
<dbReference type="GO" id="GO:0004519">
    <property type="term" value="F:endonuclease activity"/>
    <property type="evidence" value="ECO:0007669"/>
    <property type="project" value="UniProtKB-KW"/>
</dbReference>
<dbReference type="AlphaFoldDB" id="A0A4Y2RQ36"/>
<organism evidence="10 11">
    <name type="scientific">Araneus ventricosus</name>
    <name type="common">Orbweaver spider</name>
    <name type="synonym">Epeira ventricosa</name>
    <dbReference type="NCBI Taxonomy" id="182803"/>
    <lineage>
        <taxon>Eukaryota</taxon>
        <taxon>Metazoa</taxon>
        <taxon>Ecdysozoa</taxon>
        <taxon>Arthropoda</taxon>
        <taxon>Chelicerata</taxon>
        <taxon>Arachnida</taxon>
        <taxon>Araneae</taxon>
        <taxon>Araneomorphae</taxon>
        <taxon>Entelegynae</taxon>
        <taxon>Araneoidea</taxon>
        <taxon>Araneidae</taxon>
        <taxon>Araneus</taxon>
    </lineage>
</organism>
<feature type="domain" description="Reverse transcriptase RNase H-like" evidence="8">
    <location>
        <begin position="2"/>
        <end position="68"/>
    </location>
</feature>
<dbReference type="InterPro" id="IPR050951">
    <property type="entry name" value="Retrovirus_Pol_polyprotein"/>
</dbReference>
<keyword evidence="2" id="KW-0808">Transferase</keyword>
<keyword evidence="7" id="KW-0695">RNA-directed DNA polymerase</keyword>
<dbReference type="EC" id="2.7.7.49" evidence="1"/>
<dbReference type="InterPro" id="IPR043502">
    <property type="entry name" value="DNA/RNA_pol_sf"/>
</dbReference>
<dbReference type="GO" id="GO:0016787">
    <property type="term" value="F:hydrolase activity"/>
    <property type="evidence" value="ECO:0007669"/>
    <property type="project" value="UniProtKB-KW"/>
</dbReference>
<dbReference type="EMBL" id="BGPR01017946">
    <property type="protein sequence ID" value="GBN77771.1"/>
    <property type="molecule type" value="Genomic_DNA"/>
</dbReference>
<dbReference type="OrthoDB" id="422540at2759"/>
<evidence type="ECO:0000256" key="2">
    <source>
        <dbReference type="ARBA" id="ARBA00022679"/>
    </source>
</evidence>
<dbReference type="SUPFAM" id="SSF56672">
    <property type="entry name" value="DNA/RNA polymerases"/>
    <property type="match status" value="1"/>
</dbReference>
<evidence type="ECO:0000256" key="7">
    <source>
        <dbReference type="ARBA" id="ARBA00022918"/>
    </source>
</evidence>
<evidence type="ECO:0000256" key="1">
    <source>
        <dbReference type="ARBA" id="ARBA00012493"/>
    </source>
</evidence>
<reference evidence="10 11" key="1">
    <citation type="journal article" date="2019" name="Sci. Rep.">
        <title>Orb-weaving spider Araneus ventricosus genome elucidates the spidroin gene catalogue.</title>
        <authorList>
            <person name="Kono N."/>
            <person name="Nakamura H."/>
            <person name="Ohtoshi R."/>
            <person name="Moran D.A.P."/>
            <person name="Shinohara A."/>
            <person name="Yoshida Y."/>
            <person name="Fujiwara M."/>
            <person name="Mori M."/>
            <person name="Tomita M."/>
            <person name="Arakawa K."/>
        </authorList>
    </citation>
    <scope>NUCLEOTIDE SEQUENCE [LARGE SCALE GENOMIC DNA]</scope>
</reference>
<proteinExistence type="predicted"/>
<evidence type="ECO:0000256" key="5">
    <source>
        <dbReference type="ARBA" id="ARBA00022759"/>
    </source>
</evidence>
<evidence type="ECO:0000256" key="6">
    <source>
        <dbReference type="ARBA" id="ARBA00022801"/>
    </source>
</evidence>
<feature type="domain" description="Integrase zinc-binding" evidence="9">
    <location>
        <begin position="153"/>
        <end position="208"/>
    </location>
</feature>
<dbReference type="PANTHER" id="PTHR37984:SF5">
    <property type="entry name" value="PROTEIN NYNRIN-LIKE"/>
    <property type="match status" value="1"/>
</dbReference>
<dbReference type="Gene3D" id="1.10.340.70">
    <property type="match status" value="1"/>
</dbReference>
<dbReference type="Pfam" id="PF17917">
    <property type="entry name" value="RT_RNaseH"/>
    <property type="match status" value="1"/>
</dbReference>
<name>A0A4Y2RQ36_ARAVE</name>
<accession>A0A4Y2RQ36</accession>